<dbReference type="FunFam" id="3.40.50.920:FF:000001">
    <property type="entry name" value="Pyruvate dehydrogenase E1 beta subunit"/>
    <property type="match status" value="1"/>
</dbReference>
<evidence type="ECO:0000256" key="2">
    <source>
        <dbReference type="ARBA" id="ARBA00023002"/>
    </source>
</evidence>
<comment type="caution">
    <text evidence="6">The sequence shown here is derived from an EMBL/GenBank/DDBJ whole genome shotgun (WGS) entry which is preliminary data.</text>
</comment>
<accession>A0A2T4J3V5</accession>
<dbReference type="RefSeq" id="WP_328588520.1">
    <property type="nucleotide sequence ID" value="NZ_PZKE01000052.1"/>
</dbReference>
<reference evidence="6 7" key="1">
    <citation type="submission" date="2018-03" db="EMBL/GenBank/DDBJ databases">
        <title>Rhodobacter blasticus.</title>
        <authorList>
            <person name="Meyer T.E."/>
            <person name="Miller S."/>
            <person name="Lodha T."/>
            <person name="Gandham S."/>
            <person name="Chintalapati S."/>
            <person name="Chintalapati V.R."/>
        </authorList>
    </citation>
    <scope>NUCLEOTIDE SEQUENCE [LARGE SCALE GENOMIC DNA]</scope>
    <source>
        <strain evidence="6 7">DSM 2131</strain>
    </source>
</reference>
<dbReference type="InterPro" id="IPR033248">
    <property type="entry name" value="Transketolase_C"/>
</dbReference>
<organism evidence="6 7">
    <name type="scientific">Fuscovulum blasticum DSM 2131</name>
    <dbReference type="NCBI Taxonomy" id="1188250"/>
    <lineage>
        <taxon>Bacteria</taxon>
        <taxon>Pseudomonadati</taxon>
        <taxon>Pseudomonadota</taxon>
        <taxon>Alphaproteobacteria</taxon>
        <taxon>Rhodobacterales</taxon>
        <taxon>Paracoccaceae</taxon>
        <taxon>Pseudogemmobacter</taxon>
    </lineage>
</organism>
<dbReference type="PANTHER" id="PTHR43257:SF2">
    <property type="entry name" value="PYRUVATE DEHYDROGENASE E1 COMPONENT SUBUNIT BETA"/>
    <property type="match status" value="1"/>
</dbReference>
<protein>
    <submittedName>
        <fullName evidence="6">Dehydrogenase</fullName>
    </submittedName>
</protein>
<dbReference type="Pfam" id="PF02779">
    <property type="entry name" value="Transket_pyr"/>
    <property type="match status" value="1"/>
</dbReference>
<dbReference type="EMBL" id="PZKE01000052">
    <property type="protein sequence ID" value="PTE12580.1"/>
    <property type="molecule type" value="Genomic_DNA"/>
</dbReference>
<evidence type="ECO:0000313" key="6">
    <source>
        <dbReference type="EMBL" id="PTE12580.1"/>
    </source>
</evidence>
<comment type="cofactor">
    <cofactor evidence="1">
        <name>thiamine diphosphate</name>
        <dbReference type="ChEBI" id="CHEBI:58937"/>
    </cofactor>
</comment>
<evidence type="ECO:0000259" key="4">
    <source>
        <dbReference type="Pfam" id="PF02779"/>
    </source>
</evidence>
<evidence type="ECO:0000256" key="1">
    <source>
        <dbReference type="ARBA" id="ARBA00001964"/>
    </source>
</evidence>
<dbReference type="AlphaFoldDB" id="A0A2T4J3V5"/>
<sequence>DFVTFMMDPIVNQAAKLRFMLGGKVSVPVVFRGPQGGGIRLAAQHSQSLEAWFAHVPGLTVLAPSTPYDAKGLLIAAIRDDNPVVFLEHKLLYLGGAAPVPEAPYEIEIGKADIKREGTDITIIATLAMVERALSAADTLAREGISAEVIDPRSLRPLDMDCFIRSVKKTSRCLVVHEAWRTGGLGGEIAAQITEEAFDWLDAPVERLGAAELPMPYNDRLEREVMPSAAAIAEAARRICHRDRGTEV</sequence>
<feature type="domain" description="Transketolase-like pyrimidine-binding" evidence="4">
    <location>
        <begin position="2"/>
        <end position="93"/>
    </location>
</feature>
<keyword evidence="2" id="KW-0560">Oxidoreductase</keyword>
<dbReference type="Pfam" id="PF02780">
    <property type="entry name" value="Transketolase_C"/>
    <property type="match status" value="1"/>
</dbReference>
<dbReference type="Gene3D" id="3.40.50.970">
    <property type="match status" value="1"/>
</dbReference>
<feature type="domain" description="Transketolase C-terminal" evidence="5">
    <location>
        <begin position="110"/>
        <end position="232"/>
    </location>
</feature>
<dbReference type="SUPFAM" id="SSF52518">
    <property type="entry name" value="Thiamin diphosphate-binding fold (THDP-binding)"/>
    <property type="match status" value="1"/>
</dbReference>
<evidence type="ECO:0000256" key="3">
    <source>
        <dbReference type="ARBA" id="ARBA00023052"/>
    </source>
</evidence>
<dbReference type="Gene3D" id="3.40.50.920">
    <property type="match status" value="1"/>
</dbReference>
<keyword evidence="3" id="KW-0786">Thiamine pyrophosphate</keyword>
<dbReference type="SUPFAM" id="SSF52922">
    <property type="entry name" value="TK C-terminal domain-like"/>
    <property type="match status" value="1"/>
</dbReference>
<dbReference type="InterPro" id="IPR005475">
    <property type="entry name" value="Transketolase-like_Pyr-bd"/>
</dbReference>
<dbReference type="PANTHER" id="PTHR43257">
    <property type="entry name" value="PYRUVATE DEHYDROGENASE E1 COMPONENT BETA SUBUNIT"/>
    <property type="match status" value="1"/>
</dbReference>
<dbReference type="Proteomes" id="UP000241362">
    <property type="component" value="Unassembled WGS sequence"/>
</dbReference>
<proteinExistence type="predicted"/>
<keyword evidence="7" id="KW-1185">Reference proteome</keyword>
<evidence type="ECO:0000259" key="5">
    <source>
        <dbReference type="Pfam" id="PF02780"/>
    </source>
</evidence>
<dbReference type="GO" id="GO:0016491">
    <property type="term" value="F:oxidoreductase activity"/>
    <property type="evidence" value="ECO:0007669"/>
    <property type="project" value="UniProtKB-KW"/>
</dbReference>
<name>A0A2T4J3V5_FUSBL</name>
<dbReference type="InterPro" id="IPR029061">
    <property type="entry name" value="THDP-binding"/>
</dbReference>
<evidence type="ECO:0000313" key="7">
    <source>
        <dbReference type="Proteomes" id="UP000241362"/>
    </source>
</evidence>
<dbReference type="InterPro" id="IPR009014">
    <property type="entry name" value="Transketo_C/PFOR_II"/>
</dbReference>
<gene>
    <name evidence="6" type="ORF">C5F44_17615</name>
</gene>
<feature type="non-terminal residue" evidence="6">
    <location>
        <position position="1"/>
    </location>
</feature>